<dbReference type="STRING" id="158441.A0A226DQB1"/>
<dbReference type="Gene3D" id="3.30.420.10">
    <property type="entry name" value="Ribonuclease H-like superfamily/Ribonuclease H"/>
    <property type="match status" value="1"/>
</dbReference>
<evidence type="ECO:0000256" key="1">
    <source>
        <dbReference type="SAM" id="MobiDB-lite"/>
    </source>
</evidence>
<keyword evidence="3" id="KW-1185">Reference proteome</keyword>
<feature type="compositionally biased region" description="Basic and acidic residues" evidence="1">
    <location>
        <begin position="444"/>
        <end position="453"/>
    </location>
</feature>
<dbReference type="EMBL" id="LNIX01000014">
    <property type="protein sequence ID" value="OXA46857.1"/>
    <property type="molecule type" value="Genomic_DNA"/>
</dbReference>
<accession>A0A226DQB1</accession>
<evidence type="ECO:0000313" key="3">
    <source>
        <dbReference type="Proteomes" id="UP000198287"/>
    </source>
</evidence>
<feature type="region of interest" description="Disordered" evidence="1">
    <location>
        <begin position="382"/>
        <end position="475"/>
    </location>
</feature>
<gene>
    <name evidence="2" type="ORF">Fcan01_18268</name>
</gene>
<dbReference type="AlphaFoldDB" id="A0A226DQB1"/>
<name>A0A226DQB1_FOLCA</name>
<comment type="caution">
    <text evidence="2">The sequence shown here is derived from an EMBL/GenBank/DDBJ whole genome shotgun (WGS) entry which is preliminary data.</text>
</comment>
<dbReference type="InterPro" id="IPR036397">
    <property type="entry name" value="RNaseH_sf"/>
</dbReference>
<sequence length="475" mass="53637">MAWGSIAWKGVGTLEFIDGVMTKEDGNPKHKAKIIRKWLKETKINTLDWVTQSLDLNPVENLWSALKRRIAEPKPSNLVSLKVVITEEWANIGQNVTKGLVESMSRRIQAGLEKSPGTTPTGGVVSKFEVLHRNHLGTLRKMICRMPGIDQVDTKALIATPPAPMVIQHKVKPVKIWGRRYGDFCSAHRSLQHIKNSENSTAGSFPIRRVPPPFSYFYDTTKPGKIHLYQEDIWNYSKNLKILGLAVICHIFVVLLSELRDLVVSLLDRTRAAVNQQKVRTQKRLARRKIMVPIYGADGAVNRIMLEHSGAPGGQEDWIYWKDGQHDEDNEEWAGDSADSNEERVVLSNVNEDEVDENNVVTLGESTRVKVVKHPSILMKQYGPPPDLTATTDLKPIIKPTPDNKPRLEDVRLPSPPRNKGLQRTVGPAERGARHPLFQQQYQRKRESGDHQAPRPFHLNKGPPPPIPVHFHSFD</sequence>
<dbReference type="Proteomes" id="UP000198287">
    <property type="component" value="Unassembled WGS sequence"/>
</dbReference>
<proteinExistence type="predicted"/>
<reference evidence="2 3" key="1">
    <citation type="submission" date="2015-12" db="EMBL/GenBank/DDBJ databases">
        <title>The genome of Folsomia candida.</title>
        <authorList>
            <person name="Faddeeva A."/>
            <person name="Derks M.F."/>
            <person name="Anvar Y."/>
            <person name="Smit S."/>
            <person name="Van Straalen N."/>
            <person name="Roelofs D."/>
        </authorList>
    </citation>
    <scope>NUCLEOTIDE SEQUENCE [LARGE SCALE GENOMIC DNA]</scope>
    <source>
        <strain evidence="2 3">VU population</strain>
        <tissue evidence="2">Whole body</tissue>
    </source>
</reference>
<feature type="compositionally biased region" description="Basic and acidic residues" evidence="1">
    <location>
        <begin position="402"/>
        <end position="412"/>
    </location>
</feature>
<protein>
    <submittedName>
        <fullName evidence="2">Transposable element Tc1 transposase</fullName>
    </submittedName>
</protein>
<dbReference type="GO" id="GO:0003676">
    <property type="term" value="F:nucleic acid binding"/>
    <property type="evidence" value="ECO:0007669"/>
    <property type="project" value="InterPro"/>
</dbReference>
<organism evidence="2 3">
    <name type="scientific">Folsomia candida</name>
    <name type="common">Springtail</name>
    <dbReference type="NCBI Taxonomy" id="158441"/>
    <lineage>
        <taxon>Eukaryota</taxon>
        <taxon>Metazoa</taxon>
        <taxon>Ecdysozoa</taxon>
        <taxon>Arthropoda</taxon>
        <taxon>Hexapoda</taxon>
        <taxon>Collembola</taxon>
        <taxon>Entomobryomorpha</taxon>
        <taxon>Isotomoidea</taxon>
        <taxon>Isotomidae</taxon>
        <taxon>Proisotominae</taxon>
        <taxon>Folsomia</taxon>
    </lineage>
</organism>
<evidence type="ECO:0000313" key="2">
    <source>
        <dbReference type="EMBL" id="OXA46857.1"/>
    </source>
</evidence>